<organism evidence="2">
    <name type="scientific">uncultured Pseudonocardia sp</name>
    <dbReference type="NCBI Taxonomy" id="211455"/>
    <lineage>
        <taxon>Bacteria</taxon>
        <taxon>Bacillati</taxon>
        <taxon>Actinomycetota</taxon>
        <taxon>Actinomycetes</taxon>
        <taxon>Pseudonocardiales</taxon>
        <taxon>Pseudonocardiaceae</taxon>
        <taxon>Pseudonocardia</taxon>
        <taxon>environmental samples</taxon>
    </lineage>
</organism>
<feature type="compositionally biased region" description="Basic residues" evidence="1">
    <location>
        <begin position="1"/>
        <end position="14"/>
    </location>
</feature>
<gene>
    <name evidence="2" type="ORF">AVDCRST_MAG66-3535</name>
</gene>
<feature type="compositionally biased region" description="Basic residues" evidence="1">
    <location>
        <begin position="104"/>
        <end position="115"/>
    </location>
</feature>
<protein>
    <submittedName>
        <fullName evidence="2">OsmC/Ohr family protein</fullName>
    </submittedName>
</protein>
<dbReference type="EMBL" id="CADCUS010000504">
    <property type="protein sequence ID" value="CAA9435164.1"/>
    <property type="molecule type" value="Genomic_DNA"/>
</dbReference>
<sequence length="183" mass="19078">GRPGRRRAARRPRPATRDRAGCGGGPHAPLRRHDHLDRGSGLRHVRVPRLRPLPHHHGRRASRAARVVRSRVPGRPGALEPGAAAGGGAEPVPPALVPAPVLRGGRRRHRVPRRSGRGDGGGRGRRAVHRGGAAPGGRGGRRGDGRAGPRPARRGGAAVLHRVVRGVPGAVRAGRDGRCGPAV</sequence>
<evidence type="ECO:0000313" key="2">
    <source>
        <dbReference type="EMBL" id="CAA9435164.1"/>
    </source>
</evidence>
<dbReference type="AlphaFoldDB" id="A0A6J4QDN8"/>
<feature type="non-terminal residue" evidence="2">
    <location>
        <position position="183"/>
    </location>
</feature>
<proteinExistence type="predicted"/>
<reference evidence="2" key="1">
    <citation type="submission" date="2020-02" db="EMBL/GenBank/DDBJ databases">
        <authorList>
            <person name="Meier V. D."/>
        </authorList>
    </citation>
    <scope>NUCLEOTIDE SEQUENCE</scope>
    <source>
        <strain evidence="2">AVDCRST_MAG66</strain>
    </source>
</reference>
<feature type="region of interest" description="Disordered" evidence="1">
    <location>
        <begin position="1"/>
        <end position="157"/>
    </location>
</feature>
<feature type="compositionally biased region" description="Low complexity" evidence="1">
    <location>
        <begin position="148"/>
        <end position="157"/>
    </location>
</feature>
<feature type="compositionally biased region" description="Basic residues" evidence="1">
    <location>
        <begin position="41"/>
        <end position="69"/>
    </location>
</feature>
<name>A0A6J4QDN8_9PSEU</name>
<feature type="non-terminal residue" evidence="2">
    <location>
        <position position="1"/>
    </location>
</feature>
<accession>A0A6J4QDN8</accession>
<evidence type="ECO:0000256" key="1">
    <source>
        <dbReference type="SAM" id="MobiDB-lite"/>
    </source>
</evidence>
<feature type="compositionally biased region" description="Low complexity" evidence="1">
    <location>
        <begin position="70"/>
        <end position="83"/>
    </location>
</feature>